<dbReference type="Pfam" id="PF05050">
    <property type="entry name" value="Methyltransf_21"/>
    <property type="match status" value="1"/>
</dbReference>
<feature type="domain" description="Methyltransferase FkbM" evidence="1">
    <location>
        <begin position="59"/>
        <end position="217"/>
    </location>
</feature>
<evidence type="ECO:0000259" key="1">
    <source>
        <dbReference type="Pfam" id="PF05050"/>
    </source>
</evidence>
<dbReference type="Proteomes" id="UP000183253">
    <property type="component" value="Unassembled WGS sequence"/>
</dbReference>
<reference evidence="2 3" key="1">
    <citation type="submission" date="2016-10" db="EMBL/GenBank/DDBJ databases">
        <authorList>
            <person name="de Groot N.N."/>
        </authorList>
    </citation>
    <scope>NUCLEOTIDE SEQUENCE [LARGE SCALE GENOMIC DNA]</scope>
    <source>
        <strain evidence="2 3">DSM 25383</strain>
    </source>
</reference>
<keyword evidence="2" id="KW-0489">Methyltransferase</keyword>
<dbReference type="STRING" id="1033731.SAMN05444145_104104"/>
<dbReference type="PANTHER" id="PTHR34203">
    <property type="entry name" value="METHYLTRANSFERASE, FKBM FAMILY PROTEIN"/>
    <property type="match status" value="1"/>
</dbReference>
<keyword evidence="2" id="KW-0808">Transferase</keyword>
<dbReference type="EMBL" id="FNRI01000004">
    <property type="protein sequence ID" value="SEA53428.1"/>
    <property type="molecule type" value="Genomic_DNA"/>
</dbReference>
<proteinExistence type="predicted"/>
<dbReference type="SUPFAM" id="SSF53335">
    <property type="entry name" value="S-adenosyl-L-methionine-dependent methyltransferases"/>
    <property type="match status" value="1"/>
</dbReference>
<organism evidence="2 3">
    <name type="scientific">Alistipes timonensis JC136</name>
    <dbReference type="NCBI Taxonomy" id="1033731"/>
    <lineage>
        <taxon>Bacteria</taxon>
        <taxon>Pseudomonadati</taxon>
        <taxon>Bacteroidota</taxon>
        <taxon>Bacteroidia</taxon>
        <taxon>Bacteroidales</taxon>
        <taxon>Rikenellaceae</taxon>
        <taxon>Alistipes</taxon>
    </lineage>
</organism>
<dbReference type="GO" id="GO:0008168">
    <property type="term" value="F:methyltransferase activity"/>
    <property type="evidence" value="ECO:0007669"/>
    <property type="project" value="UniProtKB-KW"/>
</dbReference>
<protein>
    <submittedName>
        <fullName evidence="2">Methyltransferase, FkbM family</fullName>
    </submittedName>
</protein>
<dbReference type="NCBIfam" id="TIGR01444">
    <property type="entry name" value="fkbM_fam"/>
    <property type="match status" value="1"/>
</dbReference>
<dbReference type="InterPro" id="IPR029063">
    <property type="entry name" value="SAM-dependent_MTases_sf"/>
</dbReference>
<dbReference type="InterPro" id="IPR006342">
    <property type="entry name" value="FkbM_mtfrase"/>
</dbReference>
<gene>
    <name evidence="2" type="ORF">SAMN05444145_104104</name>
</gene>
<sequence length="243" mass="27250">MKALIHKVLYRTLPLEGYLRAVSRLFFLWQRLGIGRYAPATEYVYHLPQLVRPGDTAIDIGANLGYYARTISRLAGPAGKVYAVEPVAPIRKVLSRNLRRCGNTEIIPYALGTENKPITMANDSARETGYFGTGQNFVNDGGEKAAVEFTAQMRRGSELFGKLERLDFVKCDIEGYEAVVMNEMRPLLEKFRPAVLIETGGANRPQIVALFTELGYRGYTLEHGQEAPLTENSTKDIIFRYAH</sequence>
<evidence type="ECO:0000313" key="2">
    <source>
        <dbReference type="EMBL" id="SEA53428.1"/>
    </source>
</evidence>
<dbReference type="OrthoDB" id="9812600at2"/>
<dbReference type="Gene3D" id="3.40.50.150">
    <property type="entry name" value="Vaccinia Virus protein VP39"/>
    <property type="match status" value="1"/>
</dbReference>
<dbReference type="RefSeq" id="WP_010262156.1">
    <property type="nucleotide sequence ID" value="NZ_CAEG01000011.1"/>
</dbReference>
<keyword evidence="3" id="KW-1185">Reference proteome</keyword>
<name>A0A1H4BZ46_9BACT</name>
<dbReference type="InterPro" id="IPR052514">
    <property type="entry name" value="SAM-dependent_MTase"/>
</dbReference>
<evidence type="ECO:0000313" key="3">
    <source>
        <dbReference type="Proteomes" id="UP000183253"/>
    </source>
</evidence>
<accession>A0A1H4BZ46</accession>
<dbReference type="GO" id="GO:0032259">
    <property type="term" value="P:methylation"/>
    <property type="evidence" value="ECO:0007669"/>
    <property type="project" value="UniProtKB-KW"/>
</dbReference>
<dbReference type="PANTHER" id="PTHR34203:SF15">
    <property type="entry name" value="SLL1173 PROTEIN"/>
    <property type="match status" value="1"/>
</dbReference>
<dbReference type="AlphaFoldDB" id="A0A1H4BZ46"/>